<dbReference type="STRING" id="2045.KR76_14100"/>
<evidence type="ECO:0000313" key="2">
    <source>
        <dbReference type="Proteomes" id="UP000030300"/>
    </source>
</evidence>
<dbReference type="InterPro" id="IPR001375">
    <property type="entry name" value="Peptidase_S9_cat"/>
</dbReference>
<organism evidence="1 2">
    <name type="scientific">Nocardioides simplex</name>
    <name type="common">Arthrobacter simplex</name>
    <dbReference type="NCBI Taxonomy" id="2045"/>
    <lineage>
        <taxon>Bacteria</taxon>
        <taxon>Bacillati</taxon>
        <taxon>Actinomycetota</taxon>
        <taxon>Actinomycetes</taxon>
        <taxon>Propionibacteriales</taxon>
        <taxon>Nocardioidaceae</taxon>
        <taxon>Pimelobacter</taxon>
    </lineage>
</organism>
<dbReference type="RefSeq" id="WP_052138676.1">
    <property type="nucleotide sequence ID" value="NZ_BJMC01000009.1"/>
</dbReference>
<gene>
    <name evidence="1" type="ORF">KR76_14100</name>
</gene>
<dbReference type="GeneID" id="96609995"/>
<dbReference type="Proteomes" id="UP000030300">
    <property type="component" value="Chromosome"/>
</dbReference>
<dbReference type="HOGENOM" id="CLU_012494_10_1_11"/>
<dbReference type="Pfam" id="PF00326">
    <property type="entry name" value="Peptidase_S9"/>
    <property type="match status" value="1"/>
</dbReference>
<accession>A0A0A1DRF7</accession>
<reference evidence="1 2" key="1">
    <citation type="journal article" date="2015" name="Genome Announc.">
        <title>Complete Genome Sequence of Steroid-Transforming Nocardioides simplex VKM Ac-2033D.</title>
        <authorList>
            <person name="Shtratnikova V.Y."/>
            <person name="Schelkunov M.I."/>
            <person name="Pekov Y.A."/>
            <person name="Fokina V.V."/>
            <person name="Logacheva M.D."/>
            <person name="Sokolov S.L."/>
            <person name="Bragin E.Y."/>
            <person name="Ashapkin V.V."/>
            <person name="Donova M.V."/>
        </authorList>
    </citation>
    <scope>NUCLEOTIDE SEQUENCE [LARGE SCALE GENOMIC DNA]</scope>
    <source>
        <strain evidence="1 2">VKM Ac-2033D</strain>
    </source>
</reference>
<dbReference type="Gene3D" id="3.40.50.1820">
    <property type="entry name" value="alpha/beta hydrolase"/>
    <property type="match status" value="1"/>
</dbReference>
<dbReference type="InterPro" id="IPR029058">
    <property type="entry name" value="AB_hydrolase_fold"/>
</dbReference>
<proteinExistence type="predicted"/>
<dbReference type="GO" id="GO:0006508">
    <property type="term" value="P:proteolysis"/>
    <property type="evidence" value="ECO:0007669"/>
    <property type="project" value="InterPro"/>
</dbReference>
<dbReference type="OrthoDB" id="255603at2"/>
<sequence>MTAEDAAWERIDAASAAHSPAPLVRYGTDADQVAETYGTGAGAGTPVIVLVHGGYFRPSIDRGHARRLAADLAATTGQQVWLAEYRRIPGDPAATLADLRALDALVRATAPVTAWVGHSAGGTLVLWRACAADLPPVPVVALAPVADLRRAAEERLGDGAVVEWMGGTPSDVPERYAAADPLPRLLAGAADRPGGGVTVLHGDLDETVPLRQSAALTGAPGVRVEVLANAHHFDAYDLGAPAGRALVAALRPRGSAARPA</sequence>
<dbReference type="KEGG" id="psim:KR76_14100"/>
<dbReference type="AlphaFoldDB" id="A0A0A1DRF7"/>
<dbReference type="EMBL" id="CP009896">
    <property type="protein sequence ID" value="AIY19939.2"/>
    <property type="molecule type" value="Genomic_DNA"/>
</dbReference>
<dbReference type="GO" id="GO:0008236">
    <property type="term" value="F:serine-type peptidase activity"/>
    <property type="evidence" value="ECO:0007669"/>
    <property type="project" value="InterPro"/>
</dbReference>
<name>A0A0A1DRF7_NOCSI</name>
<keyword evidence="2" id="KW-1185">Reference proteome</keyword>
<dbReference type="SUPFAM" id="SSF53474">
    <property type="entry name" value="alpha/beta-Hydrolases"/>
    <property type="match status" value="1"/>
</dbReference>
<evidence type="ECO:0000313" key="1">
    <source>
        <dbReference type="EMBL" id="AIY19939.2"/>
    </source>
</evidence>
<dbReference type="eggNOG" id="COG1506">
    <property type="taxonomic scope" value="Bacteria"/>
</dbReference>
<protein>
    <submittedName>
        <fullName evidence="1">Esterase/lipase</fullName>
    </submittedName>
</protein>